<dbReference type="InterPro" id="IPR011681">
    <property type="entry name" value="GcrA"/>
</dbReference>
<comment type="caution">
    <text evidence="2">The sequence shown here is derived from an EMBL/GenBank/DDBJ whole genome shotgun (WGS) entry which is preliminary data.</text>
</comment>
<protein>
    <submittedName>
        <fullName evidence="2">Uncharacterized protein</fullName>
    </submittedName>
</protein>
<evidence type="ECO:0000256" key="1">
    <source>
        <dbReference type="SAM" id="MobiDB-lite"/>
    </source>
</evidence>
<gene>
    <name evidence="2" type="ORF">DI526_07045</name>
</gene>
<feature type="compositionally biased region" description="Low complexity" evidence="1">
    <location>
        <begin position="65"/>
        <end position="88"/>
    </location>
</feature>
<evidence type="ECO:0000313" key="3">
    <source>
        <dbReference type="Proteomes" id="UP000249393"/>
    </source>
</evidence>
<accession>A0A2W5V668</accession>
<name>A0A2W5V668_9CAUL</name>
<reference evidence="2 3" key="1">
    <citation type="submission" date="2017-08" db="EMBL/GenBank/DDBJ databases">
        <title>Infants hospitalized years apart are colonized by the same room-sourced microbial strains.</title>
        <authorList>
            <person name="Brooks B."/>
            <person name="Olm M.R."/>
            <person name="Firek B.A."/>
            <person name="Baker R."/>
            <person name="Thomas B.C."/>
            <person name="Morowitz M.J."/>
            <person name="Banfield J.F."/>
        </authorList>
    </citation>
    <scope>NUCLEOTIDE SEQUENCE [LARGE SCALE GENOMIC DNA]</scope>
    <source>
        <strain evidence="2">S2_003_000_R2_4</strain>
    </source>
</reference>
<organism evidence="2 3">
    <name type="scientific">Caulobacter segnis</name>
    <dbReference type="NCBI Taxonomy" id="88688"/>
    <lineage>
        <taxon>Bacteria</taxon>
        <taxon>Pseudomonadati</taxon>
        <taxon>Pseudomonadota</taxon>
        <taxon>Alphaproteobacteria</taxon>
        <taxon>Caulobacterales</taxon>
        <taxon>Caulobacteraceae</taxon>
        <taxon>Caulobacter</taxon>
    </lineage>
</organism>
<dbReference type="EMBL" id="QFQZ01000015">
    <property type="protein sequence ID" value="PZR35509.1"/>
    <property type="molecule type" value="Genomic_DNA"/>
</dbReference>
<dbReference type="Proteomes" id="UP000249393">
    <property type="component" value="Unassembled WGS sequence"/>
</dbReference>
<evidence type="ECO:0000313" key="2">
    <source>
        <dbReference type="EMBL" id="PZR35509.1"/>
    </source>
</evidence>
<dbReference type="Pfam" id="PF07750">
    <property type="entry name" value="GcrA"/>
    <property type="match status" value="1"/>
</dbReference>
<feature type="compositionally biased region" description="Basic residues" evidence="1">
    <location>
        <begin position="96"/>
        <end position="111"/>
    </location>
</feature>
<dbReference type="AlphaFoldDB" id="A0A2W5V668"/>
<sequence>MSIDHVIRRRIVPIRWSIRTCQRLVAGSGGAPEGAPGPGSERQPDRQALGAVSRNAVIGKIHRLGLAGRRPPSAPGRRAATPARAAPRPKAPPLLRHGRLAVRRPPPRRWRGPGPRRST</sequence>
<feature type="region of interest" description="Disordered" evidence="1">
    <location>
        <begin position="26"/>
        <end position="51"/>
    </location>
</feature>
<feature type="region of interest" description="Disordered" evidence="1">
    <location>
        <begin position="64"/>
        <end position="119"/>
    </location>
</feature>
<proteinExistence type="predicted"/>